<dbReference type="Pfam" id="PF01336">
    <property type="entry name" value="tRNA_anti-codon"/>
    <property type="match status" value="1"/>
</dbReference>
<dbReference type="CDD" id="cd04317">
    <property type="entry name" value="EcAspRS_like_N"/>
    <property type="match status" value="1"/>
</dbReference>
<evidence type="ECO:0000256" key="2">
    <source>
        <dbReference type="ARBA" id="ARBA00022598"/>
    </source>
</evidence>
<dbReference type="InterPro" id="IPR047089">
    <property type="entry name" value="Asp-tRNA-ligase_1_N"/>
</dbReference>
<dbReference type="InterPro" id="IPR004364">
    <property type="entry name" value="Aa-tRNA-synt_II"/>
</dbReference>
<dbReference type="AlphaFoldDB" id="A0AA39NM89"/>
<dbReference type="Proteomes" id="UP001175211">
    <property type="component" value="Unassembled WGS sequence"/>
</dbReference>
<dbReference type="NCBIfam" id="NF001750">
    <property type="entry name" value="PRK00476.1"/>
    <property type="match status" value="1"/>
</dbReference>
<name>A0AA39NM89_ARMTA</name>
<dbReference type="SUPFAM" id="SSF50249">
    <property type="entry name" value="Nucleic acid-binding proteins"/>
    <property type="match status" value="1"/>
</dbReference>
<dbReference type="Pfam" id="PF00152">
    <property type="entry name" value="tRNA-synt_2"/>
    <property type="match status" value="1"/>
</dbReference>
<dbReference type="InterPro" id="IPR004524">
    <property type="entry name" value="Asp-tRNA-ligase_1"/>
</dbReference>
<protein>
    <submittedName>
        <fullName evidence="8">tRNA synthetases class II-domain-containing protein</fullName>
    </submittedName>
</protein>
<dbReference type="Gene3D" id="3.30.1360.30">
    <property type="entry name" value="GAD-like domain"/>
    <property type="match status" value="1"/>
</dbReference>
<dbReference type="NCBIfam" id="TIGR00459">
    <property type="entry name" value="aspS_bact"/>
    <property type="match status" value="1"/>
</dbReference>
<evidence type="ECO:0000256" key="4">
    <source>
        <dbReference type="ARBA" id="ARBA00022840"/>
    </source>
</evidence>
<dbReference type="InterPro" id="IPR002312">
    <property type="entry name" value="Asp/Asn-tRNA-synth_IIb"/>
</dbReference>
<dbReference type="Gene3D" id="3.30.930.10">
    <property type="entry name" value="Bira Bifunctional Protein, Domain 2"/>
    <property type="match status" value="1"/>
</dbReference>
<evidence type="ECO:0000256" key="5">
    <source>
        <dbReference type="ARBA" id="ARBA00022917"/>
    </source>
</evidence>
<keyword evidence="6 8" id="KW-0030">Aminoacyl-tRNA synthetase</keyword>
<dbReference type="SUPFAM" id="SSF55681">
    <property type="entry name" value="Class II aaRS and biotin synthetases"/>
    <property type="match status" value="1"/>
</dbReference>
<dbReference type="InterPro" id="IPR012340">
    <property type="entry name" value="NA-bd_OB-fold"/>
</dbReference>
<keyword evidence="5" id="KW-0648">Protein biosynthesis</keyword>
<dbReference type="PRINTS" id="PR01042">
    <property type="entry name" value="TRNASYNTHASP"/>
</dbReference>
<keyword evidence="9" id="KW-1185">Reference proteome</keyword>
<dbReference type="HAMAP" id="MF_00044">
    <property type="entry name" value="Asp_tRNA_synth_type1"/>
    <property type="match status" value="1"/>
</dbReference>
<keyword evidence="4" id="KW-0067">ATP-binding</keyword>
<dbReference type="InterPro" id="IPR004115">
    <property type="entry name" value="GAD-like_sf"/>
</dbReference>
<comment type="similarity">
    <text evidence="1">Belongs to the class-II aminoacyl-tRNA synthetase family. Type 1 subfamily.</text>
</comment>
<evidence type="ECO:0000256" key="3">
    <source>
        <dbReference type="ARBA" id="ARBA00022741"/>
    </source>
</evidence>
<dbReference type="GO" id="GO:0004815">
    <property type="term" value="F:aspartate-tRNA ligase activity"/>
    <property type="evidence" value="ECO:0007669"/>
    <property type="project" value="TreeGrafter"/>
</dbReference>
<dbReference type="InterPro" id="IPR006195">
    <property type="entry name" value="aa-tRNA-synth_II"/>
</dbReference>
<dbReference type="InterPro" id="IPR004365">
    <property type="entry name" value="NA-bd_OB_tRNA"/>
</dbReference>
<dbReference type="Gene3D" id="2.40.50.140">
    <property type="entry name" value="Nucleic acid-binding proteins"/>
    <property type="match status" value="1"/>
</dbReference>
<evidence type="ECO:0000313" key="9">
    <source>
        <dbReference type="Proteomes" id="UP001175211"/>
    </source>
</evidence>
<dbReference type="PANTHER" id="PTHR22594">
    <property type="entry name" value="ASPARTYL/LYSYL-TRNA SYNTHETASE"/>
    <property type="match status" value="1"/>
</dbReference>
<dbReference type="InterPro" id="IPR045864">
    <property type="entry name" value="aa-tRNA-synth_II/BPL/LPL"/>
</dbReference>
<accession>A0AA39NM89</accession>
<evidence type="ECO:0000256" key="6">
    <source>
        <dbReference type="ARBA" id="ARBA00023146"/>
    </source>
</evidence>
<keyword evidence="3" id="KW-0547">Nucleotide-binding</keyword>
<proteinExistence type="inferred from homology"/>
<dbReference type="GO" id="GO:0005524">
    <property type="term" value="F:ATP binding"/>
    <property type="evidence" value="ECO:0007669"/>
    <property type="project" value="UniProtKB-KW"/>
</dbReference>
<dbReference type="GO" id="GO:0003676">
    <property type="term" value="F:nucleic acid binding"/>
    <property type="evidence" value="ECO:0007669"/>
    <property type="project" value="InterPro"/>
</dbReference>
<dbReference type="PANTHER" id="PTHR22594:SF5">
    <property type="entry name" value="ASPARTATE--TRNA LIGASE, MITOCHONDRIAL"/>
    <property type="match status" value="1"/>
</dbReference>
<dbReference type="RefSeq" id="XP_060338369.1">
    <property type="nucleotide sequence ID" value="XM_060482160.1"/>
</dbReference>
<organism evidence="8 9">
    <name type="scientific">Armillaria tabescens</name>
    <name type="common">Ringless honey mushroom</name>
    <name type="synonym">Agaricus tabescens</name>
    <dbReference type="NCBI Taxonomy" id="1929756"/>
    <lineage>
        <taxon>Eukaryota</taxon>
        <taxon>Fungi</taxon>
        <taxon>Dikarya</taxon>
        <taxon>Basidiomycota</taxon>
        <taxon>Agaricomycotina</taxon>
        <taxon>Agaricomycetes</taxon>
        <taxon>Agaricomycetidae</taxon>
        <taxon>Agaricales</taxon>
        <taxon>Marasmiineae</taxon>
        <taxon>Physalacriaceae</taxon>
        <taxon>Desarmillaria</taxon>
    </lineage>
</organism>
<dbReference type="PROSITE" id="PS50862">
    <property type="entry name" value="AA_TRNA_LIGASE_II"/>
    <property type="match status" value="1"/>
</dbReference>
<comment type="caution">
    <text evidence="8">The sequence shown here is derived from an EMBL/GenBank/DDBJ whole genome shotgun (WGS) entry which is preliminary data.</text>
</comment>
<evidence type="ECO:0000256" key="1">
    <source>
        <dbReference type="ARBA" id="ARBA00006303"/>
    </source>
</evidence>
<evidence type="ECO:0000259" key="7">
    <source>
        <dbReference type="PROSITE" id="PS50862"/>
    </source>
</evidence>
<evidence type="ECO:0000313" key="8">
    <source>
        <dbReference type="EMBL" id="KAK0468094.1"/>
    </source>
</evidence>
<dbReference type="EMBL" id="JAUEPS010000002">
    <property type="protein sequence ID" value="KAK0468094.1"/>
    <property type="molecule type" value="Genomic_DNA"/>
</dbReference>
<dbReference type="GO" id="GO:0006422">
    <property type="term" value="P:aspartyl-tRNA aminoacylation"/>
    <property type="evidence" value="ECO:0007669"/>
    <property type="project" value="TreeGrafter"/>
</dbReference>
<keyword evidence="2" id="KW-0436">Ligase</keyword>
<feature type="domain" description="Aminoacyl-transfer RNA synthetases class-II family profile" evidence="7">
    <location>
        <begin position="243"/>
        <end position="686"/>
    </location>
</feature>
<reference evidence="8" key="1">
    <citation type="submission" date="2023-06" db="EMBL/GenBank/DDBJ databases">
        <authorList>
            <consortium name="Lawrence Berkeley National Laboratory"/>
            <person name="Ahrendt S."/>
            <person name="Sahu N."/>
            <person name="Indic B."/>
            <person name="Wong-Bajracharya J."/>
            <person name="Merenyi Z."/>
            <person name="Ke H.-M."/>
            <person name="Monk M."/>
            <person name="Kocsube S."/>
            <person name="Drula E."/>
            <person name="Lipzen A."/>
            <person name="Balint B."/>
            <person name="Henrissat B."/>
            <person name="Andreopoulos B."/>
            <person name="Martin F.M."/>
            <person name="Harder C.B."/>
            <person name="Rigling D."/>
            <person name="Ford K.L."/>
            <person name="Foster G.D."/>
            <person name="Pangilinan J."/>
            <person name="Papanicolaou A."/>
            <person name="Barry K."/>
            <person name="LaButti K."/>
            <person name="Viragh M."/>
            <person name="Koriabine M."/>
            <person name="Yan M."/>
            <person name="Riley R."/>
            <person name="Champramary S."/>
            <person name="Plett K.L."/>
            <person name="Tsai I.J."/>
            <person name="Slot J."/>
            <person name="Sipos G."/>
            <person name="Plett J."/>
            <person name="Nagy L.G."/>
            <person name="Grigoriev I.V."/>
        </authorList>
    </citation>
    <scope>NUCLEOTIDE SEQUENCE</scope>
    <source>
        <strain evidence="8">CCBAS 213</strain>
    </source>
</reference>
<gene>
    <name evidence="8" type="ORF">EV420DRAFT_446583</name>
</gene>
<dbReference type="GO" id="GO:0005739">
    <property type="term" value="C:mitochondrion"/>
    <property type="evidence" value="ECO:0007669"/>
    <property type="project" value="TreeGrafter"/>
</dbReference>
<dbReference type="GeneID" id="85365708"/>
<sequence>MQGRRDGREEILLLHFLSVLSNKGLVESYVTDRNVKVDLVPPSGFVFFAPVMRALLRALPQAVPRCPLLLSASSHVPFSCRAYSQPHHPFHRHFLAHCAPFPVRTHRCGTLSASDVGSRVVLSGWLLNKRKGRISSFFPLKDPSGTVQLIVDNTDAFSDALSQVPVESVILVQGSVLLRPSEARRDGPGGDIDIKVHSFVLLNPATQLPFVPSGHNLPNEEYRLRYRYLDLRRPFLSDNLKRRANVAHLVRNILHENGFLDVETPLLLRSSPEGAKEYLVPTQVSNDSDPPNFFALAQSPQQPKQLLICSGAVDRYYQIAKCFRDEDGRKDRQPEFTQIDMEMAFVSWGSQGDATESPSSDAWRMGGTQVRDVIETIIKKIWQQFKGVTLPNKFKVMTYFDAMRRFGSDKPDTRFGLETSDITQALPSRIQSVLRENDEIVECIVLRHREEPSFLSVSPKCKVEPFAEFVPMTTKTIQTWLNRSRVVPQISEAVNASEVAALCEKLGISPGDGLWLARRSRIATGGSTVLGRQRLHLLETAVDQGKFVLPDSSNFLWITEFPLFMPELELDRKWSSTHHPFTAPMWQDVEALFRGEIESVRGQHYDLVLNGVEVGGGSVRVHDADMQEYIFTDILKFSAEEREPFNHLLQALRCGAPPHGGIALGFDRLMAILCNSSSIRDVIAFPKTSSGTDMLFESPAPVPDSTLRQYGLGRYRQVSETQSAVE</sequence>